<dbReference type="RefSeq" id="WP_148927433.1">
    <property type="nucleotide sequence ID" value="NZ_VNHS01000001.1"/>
</dbReference>
<keyword evidence="5" id="KW-0175">Coiled coil</keyword>
<accession>A0A5S5CLV1</accession>
<dbReference type="Proteomes" id="UP000323257">
    <property type="component" value="Unassembled WGS sequence"/>
</dbReference>
<dbReference type="GO" id="GO:0000160">
    <property type="term" value="P:phosphorelay signal transduction system"/>
    <property type="evidence" value="ECO:0007669"/>
    <property type="project" value="InterPro"/>
</dbReference>
<evidence type="ECO:0000256" key="4">
    <source>
        <dbReference type="PROSITE-ProRule" id="PRU00169"/>
    </source>
</evidence>
<evidence type="ECO:0000313" key="9">
    <source>
        <dbReference type="Proteomes" id="UP000323257"/>
    </source>
</evidence>
<sequence>MELIRVMFVDDEIMALRHMKSLVDWPSLGFEIVAEAITAHQALDLVNTENPDLIFMDIRMPVMDGLEVSKRILAQNRNRTIYLLTSHRDFNYAKEALRIGIKGYLLKHEMNAHYLEEELLEIMKRLKEEKKKEQLMIRQSLKELIGKSPLTSQFPRELEAELFGRGSILLLYIQADKAFPVLENRIDPPGLPLPKWEEIDFYGELSSLTYIETIEIAKDKQVVFVFLSGNAGEDNTWRQAHHLASVYQQRAKRGQSTLSVLISRPCKRPVDISEQFLQLDKSSEFLVKRGREQIVAPGSFALEAFDVEAEWGVLHQMIRESPAEGELNSLRLRIDAAFTHLERERFHPTLLKWMCYTFTRQLEQLRAVKGMPSYPELFTKREINDQLWYSVADIKQWFVQQTEAIASYSDPMMNYSSKVRKMIHYIHLNFGEDLSAETIGREQSLSGDHVRHLFKEEVGRTIMDYVIGYRMEKAKSLLRQADYKIYEIARLVGYRSSQYFCNVFKKWTGLTPQEYKESVADNR</sequence>
<proteinExistence type="predicted"/>
<dbReference type="PANTHER" id="PTHR43280:SF10">
    <property type="entry name" value="REGULATORY PROTEIN POCR"/>
    <property type="match status" value="1"/>
</dbReference>
<feature type="coiled-coil region" evidence="5">
    <location>
        <begin position="112"/>
        <end position="143"/>
    </location>
</feature>
<name>A0A5S5CLV1_9BACL</name>
<keyword evidence="3" id="KW-0804">Transcription</keyword>
<dbReference type="SMART" id="SM00448">
    <property type="entry name" value="REC"/>
    <property type="match status" value="1"/>
</dbReference>
<evidence type="ECO:0000259" key="7">
    <source>
        <dbReference type="PROSITE" id="PS50110"/>
    </source>
</evidence>
<dbReference type="PROSITE" id="PS50110">
    <property type="entry name" value="RESPONSE_REGULATORY"/>
    <property type="match status" value="1"/>
</dbReference>
<dbReference type="CDD" id="cd17536">
    <property type="entry name" value="REC_YesN-like"/>
    <property type="match status" value="1"/>
</dbReference>
<dbReference type="GO" id="GO:0043565">
    <property type="term" value="F:sequence-specific DNA binding"/>
    <property type="evidence" value="ECO:0007669"/>
    <property type="project" value="InterPro"/>
</dbReference>
<dbReference type="InterPro" id="IPR020449">
    <property type="entry name" value="Tscrpt_reg_AraC-type_HTH"/>
</dbReference>
<dbReference type="InterPro" id="IPR001789">
    <property type="entry name" value="Sig_transdc_resp-reg_receiver"/>
</dbReference>
<dbReference type="InterPro" id="IPR018060">
    <property type="entry name" value="HTH_AraC"/>
</dbReference>
<dbReference type="SUPFAM" id="SSF46689">
    <property type="entry name" value="Homeodomain-like"/>
    <property type="match status" value="1"/>
</dbReference>
<dbReference type="InterPro" id="IPR018062">
    <property type="entry name" value="HTH_AraC-typ_CS"/>
</dbReference>
<feature type="domain" description="HTH araC/xylS-type" evidence="6">
    <location>
        <begin position="420"/>
        <end position="518"/>
    </location>
</feature>
<evidence type="ECO:0000256" key="2">
    <source>
        <dbReference type="ARBA" id="ARBA00023125"/>
    </source>
</evidence>
<evidence type="ECO:0000259" key="6">
    <source>
        <dbReference type="PROSITE" id="PS01124"/>
    </source>
</evidence>
<evidence type="ECO:0000256" key="3">
    <source>
        <dbReference type="ARBA" id="ARBA00023163"/>
    </source>
</evidence>
<feature type="domain" description="Response regulatory" evidence="7">
    <location>
        <begin position="5"/>
        <end position="122"/>
    </location>
</feature>
<keyword evidence="1" id="KW-0805">Transcription regulation</keyword>
<dbReference type="Pfam" id="PF12833">
    <property type="entry name" value="HTH_18"/>
    <property type="match status" value="1"/>
</dbReference>
<evidence type="ECO:0000313" key="8">
    <source>
        <dbReference type="EMBL" id="TYP79368.1"/>
    </source>
</evidence>
<feature type="modified residue" description="4-aspartylphosphate" evidence="4">
    <location>
        <position position="57"/>
    </location>
</feature>
<keyword evidence="4" id="KW-0597">Phosphoprotein</keyword>
<keyword evidence="2" id="KW-0238">DNA-binding</keyword>
<dbReference type="Gene3D" id="3.40.50.2300">
    <property type="match status" value="1"/>
</dbReference>
<evidence type="ECO:0000256" key="1">
    <source>
        <dbReference type="ARBA" id="ARBA00023015"/>
    </source>
</evidence>
<dbReference type="EMBL" id="VNHS01000001">
    <property type="protein sequence ID" value="TYP79368.1"/>
    <property type="molecule type" value="Genomic_DNA"/>
</dbReference>
<protein>
    <submittedName>
        <fullName evidence="8">YesN/AraC family two-component response regulator</fullName>
    </submittedName>
</protein>
<reference evidence="8 9" key="1">
    <citation type="submission" date="2019-07" db="EMBL/GenBank/DDBJ databases">
        <title>Genomic Encyclopedia of Type Strains, Phase III (KMG-III): the genomes of soil and plant-associated and newly described type strains.</title>
        <authorList>
            <person name="Whitman W."/>
        </authorList>
    </citation>
    <scope>NUCLEOTIDE SEQUENCE [LARGE SCALE GENOMIC DNA]</scope>
    <source>
        <strain evidence="8 9">BL24</strain>
    </source>
</reference>
<dbReference type="PROSITE" id="PS01124">
    <property type="entry name" value="HTH_ARAC_FAMILY_2"/>
    <property type="match status" value="1"/>
</dbReference>
<dbReference type="PROSITE" id="PS00041">
    <property type="entry name" value="HTH_ARAC_FAMILY_1"/>
    <property type="match status" value="1"/>
</dbReference>
<dbReference type="OrthoDB" id="9794370at2"/>
<dbReference type="Gene3D" id="1.10.10.60">
    <property type="entry name" value="Homeodomain-like"/>
    <property type="match status" value="2"/>
</dbReference>
<dbReference type="InterPro" id="IPR009057">
    <property type="entry name" value="Homeodomain-like_sf"/>
</dbReference>
<dbReference type="PRINTS" id="PR00032">
    <property type="entry name" value="HTHARAC"/>
</dbReference>
<dbReference type="SMART" id="SM00342">
    <property type="entry name" value="HTH_ARAC"/>
    <property type="match status" value="1"/>
</dbReference>
<dbReference type="Pfam" id="PF00072">
    <property type="entry name" value="Response_reg"/>
    <property type="match status" value="1"/>
</dbReference>
<dbReference type="InterPro" id="IPR011006">
    <property type="entry name" value="CheY-like_superfamily"/>
</dbReference>
<dbReference type="AlphaFoldDB" id="A0A5S5CLV1"/>
<dbReference type="PANTHER" id="PTHR43280">
    <property type="entry name" value="ARAC-FAMILY TRANSCRIPTIONAL REGULATOR"/>
    <property type="match status" value="1"/>
</dbReference>
<dbReference type="GO" id="GO:0003700">
    <property type="term" value="F:DNA-binding transcription factor activity"/>
    <property type="evidence" value="ECO:0007669"/>
    <property type="project" value="InterPro"/>
</dbReference>
<organism evidence="8 9">
    <name type="scientific">Paenibacillus methanolicus</name>
    <dbReference type="NCBI Taxonomy" id="582686"/>
    <lineage>
        <taxon>Bacteria</taxon>
        <taxon>Bacillati</taxon>
        <taxon>Bacillota</taxon>
        <taxon>Bacilli</taxon>
        <taxon>Bacillales</taxon>
        <taxon>Paenibacillaceae</taxon>
        <taxon>Paenibacillus</taxon>
    </lineage>
</organism>
<keyword evidence="9" id="KW-1185">Reference proteome</keyword>
<gene>
    <name evidence="8" type="ORF">BCM02_101486</name>
</gene>
<comment type="caution">
    <text evidence="8">The sequence shown here is derived from an EMBL/GenBank/DDBJ whole genome shotgun (WGS) entry which is preliminary data.</text>
</comment>
<evidence type="ECO:0000256" key="5">
    <source>
        <dbReference type="SAM" id="Coils"/>
    </source>
</evidence>
<dbReference type="SUPFAM" id="SSF52172">
    <property type="entry name" value="CheY-like"/>
    <property type="match status" value="1"/>
</dbReference>